<dbReference type="GO" id="GO:0005886">
    <property type="term" value="C:plasma membrane"/>
    <property type="evidence" value="ECO:0007669"/>
    <property type="project" value="UniProtKB-SubCell"/>
</dbReference>
<keyword evidence="10 13" id="KW-1133">Transmembrane helix</keyword>
<dbReference type="PROSITE" id="PS50885">
    <property type="entry name" value="HAMP"/>
    <property type="match status" value="1"/>
</dbReference>
<evidence type="ECO:0000256" key="11">
    <source>
        <dbReference type="ARBA" id="ARBA00023012"/>
    </source>
</evidence>
<evidence type="ECO:0000256" key="12">
    <source>
        <dbReference type="ARBA" id="ARBA00023136"/>
    </source>
</evidence>
<accession>A0AB35KW95</accession>
<dbReference type="Proteomes" id="UP001159292">
    <property type="component" value="Unassembled WGS sequence"/>
</dbReference>
<dbReference type="SMART" id="SM00304">
    <property type="entry name" value="HAMP"/>
    <property type="match status" value="1"/>
</dbReference>
<dbReference type="CDD" id="cd06225">
    <property type="entry name" value="HAMP"/>
    <property type="match status" value="1"/>
</dbReference>
<keyword evidence="11" id="KW-0902">Two-component regulatory system</keyword>
<dbReference type="InterPro" id="IPR003660">
    <property type="entry name" value="HAMP_dom"/>
</dbReference>
<evidence type="ECO:0000256" key="2">
    <source>
        <dbReference type="ARBA" id="ARBA00004429"/>
    </source>
</evidence>
<evidence type="ECO:0000256" key="1">
    <source>
        <dbReference type="ARBA" id="ARBA00000085"/>
    </source>
</evidence>
<name>A0AB35KW95_ECTOL</name>
<evidence type="ECO:0000256" key="13">
    <source>
        <dbReference type="SAM" id="Phobius"/>
    </source>
</evidence>
<dbReference type="EMBL" id="JAOEET010000013">
    <property type="protein sequence ID" value="MDH0567069.1"/>
    <property type="molecule type" value="Genomic_DNA"/>
</dbReference>
<reference evidence="16" key="1">
    <citation type="submission" date="2022-09" db="EMBL/GenBank/DDBJ databases">
        <title>Intensive care unit water sources are persistently colonized with multi-drug resistant bacteria and are the site of extensive horizontal gene transfer of antibiotic resistance genes.</title>
        <authorList>
            <person name="Diorio-Toth L."/>
        </authorList>
    </citation>
    <scope>NUCLEOTIDE SEQUENCE</scope>
    <source>
        <strain evidence="16">GD04000</strain>
    </source>
</reference>
<dbReference type="InterPro" id="IPR050980">
    <property type="entry name" value="2C_sensor_his_kinase"/>
</dbReference>
<keyword evidence="4" id="KW-1003">Cell membrane</keyword>
<protein>
    <recommendedName>
        <fullName evidence="3">histidine kinase</fullName>
        <ecNumber evidence="3">2.7.13.3</ecNumber>
    </recommendedName>
</protein>
<feature type="transmembrane region" description="Helical" evidence="13">
    <location>
        <begin position="198"/>
        <end position="218"/>
    </location>
</feature>
<feature type="domain" description="HAMP" evidence="15">
    <location>
        <begin position="217"/>
        <end position="269"/>
    </location>
</feature>
<evidence type="ECO:0000259" key="14">
    <source>
        <dbReference type="PROSITE" id="PS50109"/>
    </source>
</evidence>
<evidence type="ECO:0000256" key="5">
    <source>
        <dbReference type="ARBA" id="ARBA00022679"/>
    </source>
</evidence>
<dbReference type="PANTHER" id="PTHR44936">
    <property type="entry name" value="SENSOR PROTEIN CREC"/>
    <property type="match status" value="1"/>
</dbReference>
<organism evidence="16 17">
    <name type="scientific">Ectopseudomonas oleovorans</name>
    <name type="common">Pseudomonas oleovorans</name>
    <dbReference type="NCBI Taxonomy" id="301"/>
    <lineage>
        <taxon>Bacteria</taxon>
        <taxon>Pseudomonadati</taxon>
        <taxon>Pseudomonadota</taxon>
        <taxon>Gammaproteobacteria</taxon>
        <taxon>Pseudomonadales</taxon>
        <taxon>Pseudomonadaceae</taxon>
        <taxon>Ectopseudomonas</taxon>
    </lineage>
</organism>
<evidence type="ECO:0000256" key="7">
    <source>
        <dbReference type="ARBA" id="ARBA00022741"/>
    </source>
</evidence>
<comment type="subcellular location">
    <subcellularLocation>
        <location evidence="2">Cell inner membrane</location>
        <topology evidence="2">Multi-pass membrane protein</topology>
    </subcellularLocation>
</comment>
<keyword evidence="9" id="KW-0067">ATP-binding</keyword>
<dbReference type="SMART" id="SM00388">
    <property type="entry name" value="HisKA"/>
    <property type="match status" value="1"/>
</dbReference>
<dbReference type="Pfam" id="PF00512">
    <property type="entry name" value="HisKA"/>
    <property type="match status" value="1"/>
</dbReference>
<dbReference type="PROSITE" id="PS50109">
    <property type="entry name" value="HIS_KIN"/>
    <property type="match status" value="1"/>
</dbReference>
<keyword evidence="6 13" id="KW-0812">Transmembrane</keyword>
<comment type="caution">
    <text evidence="16">The sequence shown here is derived from an EMBL/GenBank/DDBJ whole genome shotgun (WGS) entry which is preliminary data.</text>
</comment>
<dbReference type="GO" id="GO:0000155">
    <property type="term" value="F:phosphorelay sensor kinase activity"/>
    <property type="evidence" value="ECO:0007669"/>
    <property type="project" value="InterPro"/>
</dbReference>
<feature type="domain" description="Histidine kinase" evidence="14">
    <location>
        <begin position="277"/>
        <end position="471"/>
    </location>
</feature>
<comment type="catalytic activity">
    <reaction evidence="1">
        <text>ATP + protein L-histidine = ADP + protein N-phospho-L-histidine.</text>
        <dbReference type="EC" id="2.7.13.3"/>
    </reaction>
</comment>
<sequence>MPRSLLGRMLLLTLLAILAAQTLSSAIWLSQLRATQLEGLVTTARSLAHSMSASVRYFRSLPVNYRPLVLDQLRSMGGTRFVVSLNDRPLQMKLLPTTPRKQAVTESVTEVLRQALGNAADISVTFVSPDDLRIFNGGLKLDELPRSWAHYALTLEPVNPPVLVTQIQLAPGEWLYIASLLPEPYTSLEEPILPTQQLWFILLTTAFLLLFIGLLVHLQSRPLKRLARTARHMSLGAEVEPVAEGGGREVVEVARAFNAMRERISRYLTERSQLFSAISHDLRTPITRLRLRVELLDDESLQSKFGRDLDDLELLVKGALQCVKDTDIHENIEPVDLNHLLHGLTEPYLGSGRVTLDGAARDLYPGKPLALRRCIGNLLDNALKYGERAHLHIEDDAEAFVLHVDDEGPGVPEQKLEQVFEPHFRLASQQQGYGMGLGIARNLAHSHGGELSLRNLRDGGLRVTLWLPRQSR</sequence>
<dbReference type="InterPro" id="IPR005467">
    <property type="entry name" value="His_kinase_dom"/>
</dbReference>
<evidence type="ECO:0000313" key="17">
    <source>
        <dbReference type="Proteomes" id="UP001159292"/>
    </source>
</evidence>
<dbReference type="SMART" id="SM00387">
    <property type="entry name" value="HATPase_c"/>
    <property type="match status" value="1"/>
</dbReference>
<dbReference type="EC" id="2.7.13.3" evidence="3"/>
<keyword evidence="8 16" id="KW-0418">Kinase</keyword>
<evidence type="ECO:0000256" key="6">
    <source>
        <dbReference type="ARBA" id="ARBA00022692"/>
    </source>
</evidence>
<evidence type="ECO:0000256" key="4">
    <source>
        <dbReference type="ARBA" id="ARBA00022519"/>
    </source>
</evidence>
<dbReference type="CDD" id="cd00075">
    <property type="entry name" value="HATPase"/>
    <property type="match status" value="1"/>
</dbReference>
<dbReference type="InterPro" id="IPR003661">
    <property type="entry name" value="HisK_dim/P_dom"/>
</dbReference>
<evidence type="ECO:0000259" key="15">
    <source>
        <dbReference type="PROSITE" id="PS50885"/>
    </source>
</evidence>
<evidence type="ECO:0000256" key="10">
    <source>
        <dbReference type="ARBA" id="ARBA00022989"/>
    </source>
</evidence>
<keyword evidence="4" id="KW-0997">Cell inner membrane</keyword>
<keyword evidence="12 13" id="KW-0472">Membrane</keyword>
<dbReference type="PANTHER" id="PTHR44936:SF5">
    <property type="entry name" value="SENSOR HISTIDINE KINASE ENVZ"/>
    <property type="match status" value="1"/>
</dbReference>
<dbReference type="Pfam" id="PF00672">
    <property type="entry name" value="HAMP"/>
    <property type="match status" value="1"/>
</dbReference>
<keyword evidence="5" id="KW-0808">Transferase</keyword>
<evidence type="ECO:0000256" key="8">
    <source>
        <dbReference type="ARBA" id="ARBA00022777"/>
    </source>
</evidence>
<dbReference type="GO" id="GO:0005524">
    <property type="term" value="F:ATP binding"/>
    <property type="evidence" value="ECO:0007669"/>
    <property type="project" value="UniProtKB-KW"/>
</dbReference>
<proteinExistence type="predicted"/>
<evidence type="ECO:0000256" key="3">
    <source>
        <dbReference type="ARBA" id="ARBA00012438"/>
    </source>
</evidence>
<evidence type="ECO:0000256" key="9">
    <source>
        <dbReference type="ARBA" id="ARBA00022840"/>
    </source>
</evidence>
<evidence type="ECO:0000313" key="16">
    <source>
        <dbReference type="EMBL" id="MDH0567069.1"/>
    </source>
</evidence>
<dbReference type="InterPro" id="IPR003594">
    <property type="entry name" value="HATPase_dom"/>
</dbReference>
<gene>
    <name evidence="16" type="ORF">N7671_07340</name>
</gene>
<dbReference type="CDD" id="cd00082">
    <property type="entry name" value="HisKA"/>
    <property type="match status" value="1"/>
</dbReference>
<dbReference type="AlphaFoldDB" id="A0AB35KW95"/>
<dbReference type="Pfam" id="PF02518">
    <property type="entry name" value="HATPase_c"/>
    <property type="match status" value="1"/>
</dbReference>
<keyword evidence="7" id="KW-0547">Nucleotide-binding</keyword>